<feature type="region of interest" description="Disordered" evidence="1">
    <location>
        <begin position="1"/>
        <end position="28"/>
    </location>
</feature>
<organism evidence="2">
    <name type="scientific">Zooxanthella nutricula</name>
    <dbReference type="NCBI Taxonomy" id="1333877"/>
    <lineage>
        <taxon>Eukaryota</taxon>
        <taxon>Sar</taxon>
        <taxon>Alveolata</taxon>
        <taxon>Dinophyceae</taxon>
        <taxon>Peridiniales</taxon>
        <taxon>Peridiniales incertae sedis</taxon>
        <taxon>Zooxanthella</taxon>
    </lineage>
</organism>
<feature type="region of interest" description="Disordered" evidence="1">
    <location>
        <begin position="85"/>
        <end position="189"/>
    </location>
</feature>
<feature type="compositionally biased region" description="Low complexity" evidence="1">
    <location>
        <begin position="138"/>
        <end position="151"/>
    </location>
</feature>
<feature type="compositionally biased region" description="Low complexity" evidence="1">
    <location>
        <begin position="94"/>
        <end position="112"/>
    </location>
</feature>
<feature type="compositionally biased region" description="Pro residues" evidence="1">
    <location>
        <begin position="1"/>
        <end position="12"/>
    </location>
</feature>
<feature type="compositionally biased region" description="Low complexity" evidence="1">
    <location>
        <begin position="176"/>
        <end position="189"/>
    </location>
</feature>
<dbReference type="AlphaFoldDB" id="A0A7S2P3A3"/>
<accession>A0A7S2P3A3</accession>
<proteinExistence type="predicted"/>
<evidence type="ECO:0000256" key="1">
    <source>
        <dbReference type="SAM" id="MobiDB-lite"/>
    </source>
</evidence>
<sequence length="189" mass="19570">MRTPSPAPPPPRRSICRTSTRTRQSSTRRWRSLFEDPTFGGQFPTIDELMAHRLSNPKIIWTPDVAERNVMRASLRTRLSLKFGSRSASSCDTAPPAGEGADSAAALGSLDDASSRDQLPPVLLPGSIAQAGACQANSEGSKSSGLSESSGRPSAQAEGVGADDGGGECDAQSAMSDVSSKAAFASSSA</sequence>
<feature type="compositionally biased region" description="Low complexity" evidence="1">
    <location>
        <begin position="16"/>
        <end position="25"/>
    </location>
</feature>
<evidence type="ECO:0000313" key="2">
    <source>
        <dbReference type="EMBL" id="CAD9574582.1"/>
    </source>
</evidence>
<name>A0A7S2P3A3_9DINO</name>
<reference evidence="2" key="1">
    <citation type="submission" date="2021-01" db="EMBL/GenBank/DDBJ databases">
        <authorList>
            <person name="Corre E."/>
            <person name="Pelletier E."/>
            <person name="Niang G."/>
            <person name="Scheremetjew M."/>
            <person name="Finn R."/>
            <person name="Kale V."/>
            <person name="Holt S."/>
            <person name="Cochrane G."/>
            <person name="Meng A."/>
            <person name="Brown T."/>
            <person name="Cohen L."/>
        </authorList>
    </citation>
    <scope>NUCLEOTIDE SEQUENCE</scope>
    <source>
        <strain evidence="2">RCC3387</strain>
    </source>
</reference>
<dbReference type="EMBL" id="HBGW01046475">
    <property type="protein sequence ID" value="CAD9574582.1"/>
    <property type="molecule type" value="Transcribed_RNA"/>
</dbReference>
<protein>
    <submittedName>
        <fullName evidence="2">Uncharacterized protein</fullName>
    </submittedName>
</protein>
<gene>
    <name evidence="2" type="ORF">BRAN1462_LOCUS29562</name>
</gene>